<dbReference type="Proteomes" id="UP000192257">
    <property type="component" value="Unassembled WGS sequence"/>
</dbReference>
<accession>A0A1X0P485</accession>
<dbReference type="OrthoDB" id="272026at2759"/>
<gene>
    <name evidence="1" type="ORF">TM35_000053430</name>
</gene>
<dbReference type="AlphaFoldDB" id="A0A1X0P485"/>
<proteinExistence type="predicted"/>
<dbReference type="STRING" id="67003.A0A1X0P485"/>
<dbReference type="RefSeq" id="XP_028885813.1">
    <property type="nucleotide sequence ID" value="XM_029022998.1"/>
</dbReference>
<organism evidence="1 2">
    <name type="scientific">Trypanosoma theileri</name>
    <dbReference type="NCBI Taxonomy" id="67003"/>
    <lineage>
        <taxon>Eukaryota</taxon>
        <taxon>Discoba</taxon>
        <taxon>Euglenozoa</taxon>
        <taxon>Kinetoplastea</taxon>
        <taxon>Metakinetoplastina</taxon>
        <taxon>Trypanosomatida</taxon>
        <taxon>Trypanosomatidae</taxon>
        <taxon>Trypanosoma</taxon>
    </lineage>
</organism>
<name>A0A1X0P485_9TRYP</name>
<evidence type="ECO:0000313" key="2">
    <source>
        <dbReference type="Proteomes" id="UP000192257"/>
    </source>
</evidence>
<sequence>MRSGGVDTLAALCRQLNRSPVTHAAPLFHAHSDVFRRRPEVLTRVVANVSWERGCALLHAAYSTQSIPQAAHRALLARMLQHNQHAPAHTARVPWQAALRVYAEAALAHGAALHSRLTLSTLRLCAPQQQWTAAIMLLKFNQANGKLTQPMLIAAADCCATPQAWSTALTLLQLLHKQSPETLPDCIQSLRPIGADGAAATVASSHALLPDSVGKPTPQQRSILSVLNNVVAAVPWQVALSNEMCVSYLMHLAGSTTYSVEEKTKAILSAIKYIPLEPFIQVVMMQNKAFSTEWDMKTLPEMTQDNDGKQLKTSILKYPMVRETLRLLESESESSVAFVASIVDKLPSAEDSATFLSEAAAIYCKNVTSDAVVATLRHPVVVGTLIRKCSEEGAWRIASSVLLSMSPCTLTCDVASALVIQMREAKQASLVVEILQRCIVPSQTMLTPAAIEAALICVLQHNRTATTTMAGRVHWLSALSWATQLQQDGAVRHTVNNTESEPTSLPPHMLSLLLHICVSSGSPQGALKAMGYARSVDKTELAFSEDIESLLHCMARGELNNAEFVIKKFEEREGENKAVYLKRLLKAFREVEEDESEKLKKIR</sequence>
<dbReference type="EMBL" id="NBCO01000005">
    <property type="protein sequence ID" value="ORC91747.1"/>
    <property type="molecule type" value="Genomic_DNA"/>
</dbReference>
<reference evidence="1 2" key="1">
    <citation type="submission" date="2017-03" db="EMBL/GenBank/DDBJ databases">
        <title>An alternative strategy for trypanosome survival in the mammalian bloodstream revealed through genome and transcriptome analysis of the ubiquitous bovine parasite Trypanosoma (Megatrypanum) theileri.</title>
        <authorList>
            <person name="Kelly S."/>
            <person name="Ivens A."/>
            <person name="Mott A."/>
            <person name="O'Neill E."/>
            <person name="Emms D."/>
            <person name="Macleod O."/>
            <person name="Voorheis P."/>
            <person name="Matthews J."/>
            <person name="Matthews K."/>
            <person name="Carrington M."/>
        </authorList>
    </citation>
    <scope>NUCLEOTIDE SEQUENCE [LARGE SCALE GENOMIC DNA]</scope>
    <source>
        <strain evidence="1">Edinburgh</strain>
    </source>
</reference>
<dbReference type="GeneID" id="39982778"/>
<comment type="caution">
    <text evidence="1">The sequence shown here is derived from an EMBL/GenBank/DDBJ whole genome shotgun (WGS) entry which is preliminary data.</text>
</comment>
<protein>
    <submittedName>
        <fullName evidence="1">Uncharacterized protein</fullName>
    </submittedName>
</protein>
<evidence type="ECO:0000313" key="1">
    <source>
        <dbReference type="EMBL" id="ORC91747.1"/>
    </source>
</evidence>
<keyword evidence="2" id="KW-1185">Reference proteome</keyword>
<dbReference type="VEuPathDB" id="TriTrypDB:TM35_000053430"/>